<dbReference type="EC" id="1.-.-.-" evidence="7"/>
<proteinExistence type="inferred from homology"/>
<organism evidence="7 8">
    <name type="scientific">Phytohabitans maris</name>
    <dbReference type="NCBI Taxonomy" id="3071409"/>
    <lineage>
        <taxon>Bacteria</taxon>
        <taxon>Bacillati</taxon>
        <taxon>Actinomycetota</taxon>
        <taxon>Actinomycetes</taxon>
        <taxon>Micromonosporales</taxon>
        <taxon>Micromonosporaceae</taxon>
    </lineage>
</organism>
<dbReference type="PIRSF" id="PIRSF000138">
    <property type="entry name" value="Al-hdrx_acd_dh"/>
    <property type="match status" value="1"/>
</dbReference>
<keyword evidence="3" id="KW-0288">FMN</keyword>
<reference evidence="7 8" key="1">
    <citation type="submission" date="2023-08" db="EMBL/GenBank/DDBJ databases">
        <title>Phytohabitans sansha sp. nov., isolated from marine sediment.</title>
        <authorList>
            <person name="Zhao Y."/>
            <person name="Yi K."/>
        </authorList>
    </citation>
    <scope>NUCLEOTIDE SEQUENCE [LARGE SCALE GENOMIC DNA]</scope>
    <source>
        <strain evidence="7 8">ZYX-F-186</strain>
    </source>
</reference>
<dbReference type="Pfam" id="PF01070">
    <property type="entry name" value="FMN_dh"/>
    <property type="match status" value="1"/>
</dbReference>
<dbReference type="InterPro" id="IPR013785">
    <property type="entry name" value="Aldolase_TIM"/>
</dbReference>
<evidence type="ECO:0000259" key="6">
    <source>
        <dbReference type="PROSITE" id="PS51349"/>
    </source>
</evidence>
<dbReference type="Gene3D" id="3.20.20.70">
    <property type="entry name" value="Aldolase class I"/>
    <property type="match status" value="1"/>
</dbReference>
<keyword evidence="8" id="KW-1185">Reference proteome</keyword>
<comment type="cofactor">
    <cofactor evidence="1">
        <name>FMN</name>
        <dbReference type="ChEBI" id="CHEBI:58210"/>
    </cofactor>
</comment>
<evidence type="ECO:0000313" key="7">
    <source>
        <dbReference type="EMBL" id="MDQ7911423.1"/>
    </source>
</evidence>
<dbReference type="InterPro" id="IPR012133">
    <property type="entry name" value="Alpha-hydoxy_acid_DH_FMN"/>
</dbReference>
<accession>A0ABU0ZWV1</accession>
<dbReference type="SUPFAM" id="SSF51395">
    <property type="entry name" value="FMN-linked oxidoreductases"/>
    <property type="match status" value="1"/>
</dbReference>
<sequence>MISLADAERAAATLLEPAHYDFFAGGADDERTLRSNVDAFDRHRLLPRVLRGVGKRDLGVEVLGQPLSMPVMVAPTAFHRLAHPDGEVGTARAAAASGTVMILSMAATQPVEQVAATGVRLWFQMYVQPDRAFTERLVRRVEAAGCAALVVSVDSPVFGRRLRDLRHDFGDLPAGLACENMRESGTGPPRAVAFDAALDWSVVGWLRGITTLPIVLKGILHPDDARLAVGHGADAVIVSNHGGRQLDGAVASIDALPAVVEAVGGRLPVLLDGGVRRGTDVVTALALGAAAVAVGRPVLWGLTVAGEHGVRQVLELLRDDLDRAMVLCGADRVAALTRDVVHVGRCSW</sequence>
<feature type="domain" description="FMN hydroxy acid dehydrogenase" evidence="6">
    <location>
        <begin position="1"/>
        <end position="346"/>
    </location>
</feature>
<dbReference type="InterPro" id="IPR008259">
    <property type="entry name" value="FMN_hydac_DH_AS"/>
</dbReference>
<comment type="caution">
    <text evidence="7">The sequence shown here is derived from an EMBL/GenBank/DDBJ whole genome shotgun (WGS) entry which is preliminary data.</text>
</comment>
<evidence type="ECO:0000256" key="5">
    <source>
        <dbReference type="ARBA" id="ARBA00024042"/>
    </source>
</evidence>
<dbReference type="InterPro" id="IPR000262">
    <property type="entry name" value="FMN-dep_DH"/>
</dbReference>
<evidence type="ECO:0000256" key="3">
    <source>
        <dbReference type="ARBA" id="ARBA00022643"/>
    </source>
</evidence>
<dbReference type="InterPro" id="IPR037396">
    <property type="entry name" value="FMN_HAD"/>
</dbReference>
<evidence type="ECO:0000256" key="1">
    <source>
        <dbReference type="ARBA" id="ARBA00001917"/>
    </source>
</evidence>
<dbReference type="GO" id="GO:0016491">
    <property type="term" value="F:oxidoreductase activity"/>
    <property type="evidence" value="ECO:0007669"/>
    <property type="project" value="UniProtKB-KW"/>
</dbReference>
<protein>
    <submittedName>
        <fullName evidence="7">Alpha-hydroxy acid oxidase</fullName>
        <ecNumber evidence="7">1.-.-.-</ecNumber>
    </submittedName>
</protein>
<keyword evidence="4 7" id="KW-0560">Oxidoreductase</keyword>
<dbReference type="PANTHER" id="PTHR10578">
    <property type="entry name" value="S -2-HYDROXY-ACID OXIDASE-RELATED"/>
    <property type="match status" value="1"/>
</dbReference>
<comment type="similarity">
    <text evidence="5">Belongs to the FMN-dependent alpha-hydroxy acid dehydrogenase family.</text>
</comment>
<dbReference type="PROSITE" id="PS00557">
    <property type="entry name" value="FMN_HYDROXY_ACID_DH_1"/>
    <property type="match status" value="1"/>
</dbReference>
<dbReference type="Proteomes" id="UP001230908">
    <property type="component" value="Unassembled WGS sequence"/>
</dbReference>
<dbReference type="PANTHER" id="PTHR10578:SF107">
    <property type="entry name" value="2-HYDROXYACID OXIDASE 1"/>
    <property type="match status" value="1"/>
</dbReference>
<evidence type="ECO:0000256" key="2">
    <source>
        <dbReference type="ARBA" id="ARBA00022630"/>
    </source>
</evidence>
<dbReference type="CDD" id="cd02809">
    <property type="entry name" value="alpha_hydroxyacid_oxid_FMN"/>
    <property type="match status" value="1"/>
</dbReference>
<keyword evidence="2" id="KW-0285">Flavoprotein</keyword>
<evidence type="ECO:0000313" key="8">
    <source>
        <dbReference type="Proteomes" id="UP001230908"/>
    </source>
</evidence>
<dbReference type="PROSITE" id="PS51349">
    <property type="entry name" value="FMN_HYDROXY_ACID_DH_2"/>
    <property type="match status" value="1"/>
</dbReference>
<dbReference type="EMBL" id="JAVHUY010000084">
    <property type="protein sequence ID" value="MDQ7911423.1"/>
    <property type="molecule type" value="Genomic_DNA"/>
</dbReference>
<gene>
    <name evidence="7" type="ORF">RB614_43745</name>
</gene>
<dbReference type="RefSeq" id="WP_308718621.1">
    <property type="nucleotide sequence ID" value="NZ_JAVHUY010000084.1"/>
</dbReference>
<evidence type="ECO:0000256" key="4">
    <source>
        <dbReference type="ARBA" id="ARBA00023002"/>
    </source>
</evidence>
<name>A0ABU0ZWV1_9ACTN</name>